<protein>
    <recommendedName>
        <fullName evidence="3">WAP domain-containing protein</fullName>
    </recommendedName>
</protein>
<dbReference type="EMBL" id="BPLQ01009086">
    <property type="protein sequence ID" value="GIY41609.1"/>
    <property type="molecule type" value="Genomic_DNA"/>
</dbReference>
<evidence type="ECO:0008006" key="3">
    <source>
        <dbReference type="Google" id="ProtNLM"/>
    </source>
</evidence>
<dbReference type="PROSITE" id="PS51257">
    <property type="entry name" value="PROKAR_LIPOPROTEIN"/>
    <property type="match status" value="1"/>
</dbReference>
<accession>A0AAV4T7B3</accession>
<organism evidence="1 2">
    <name type="scientific">Caerostris darwini</name>
    <dbReference type="NCBI Taxonomy" id="1538125"/>
    <lineage>
        <taxon>Eukaryota</taxon>
        <taxon>Metazoa</taxon>
        <taxon>Ecdysozoa</taxon>
        <taxon>Arthropoda</taxon>
        <taxon>Chelicerata</taxon>
        <taxon>Arachnida</taxon>
        <taxon>Araneae</taxon>
        <taxon>Araneomorphae</taxon>
        <taxon>Entelegynae</taxon>
        <taxon>Araneoidea</taxon>
        <taxon>Araneidae</taxon>
        <taxon>Caerostris</taxon>
    </lineage>
</organism>
<keyword evidence="2" id="KW-1185">Reference proteome</keyword>
<evidence type="ECO:0000313" key="1">
    <source>
        <dbReference type="EMBL" id="GIY41609.1"/>
    </source>
</evidence>
<proteinExistence type="predicted"/>
<comment type="caution">
    <text evidence="1">The sequence shown here is derived from an EMBL/GenBank/DDBJ whole genome shotgun (WGS) entry which is preliminary data.</text>
</comment>
<dbReference type="AlphaFoldDB" id="A0AAV4T7B3"/>
<reference evidence="1 2" key="1">
    <citation type="submission" date="2021-06" db="EMBL/GenBank/DDBJ databases">
        <title>Caerostris darwini draft genome.</title>
        <authorList>
            <person name="Kono N."/>
            <person name="Arakawa K."/>
        </authorList>
    </citation>
    <scope>NUCLEOTIDE SEQUENCE [LARGE SCALE GENOMIC DNA]</scope>
</reference>
<evidence type="ECO:0000313" key="2">
    <source>
        <dbReference type="Proteomes" id="UP001054837"/>
    </source>
</evidence>
<sequence length="204" mass="22640">MPKYPLTAQGASSANPSFASCSDTEKLQDMQYLYVIFVLIFFLEGTKQAKGLGPMVCPKMPTEGCENHVTTCCHNKQCKKEKSVVFKRRDARQHDMKYLYLILVLILLSEGEKRAKVQGTKVCPKMPIEGCTNFVTSCCDSTECKKGEFCCFQEEGCKTACVKPVKNATNGAVLLKNDTCADFRRAPVNITKIDISALRSAEQP</sequence>
<name>A0AAV4T7B3_9ARAC</name>
<dbReference type="Proteomes" id="UP001054837">
    <property type="component" value="Unassembled WGS sequence"/>
</dbReference>
<gene>
    <name evidence="1" type="ORF">CDAR_559051</name>
</gene>